<dbReference type="PROSITE" id="PS51644">
    <property type="entry name" value="HTH_OST"/>
    <property type="match status" value="1"/>
</dbReference>
<dbReference type="RefSeq" id="WP_052289764.1">
    <property type="nucleotide sequence ID" value="NZ_JTJC03000017.1"/>
</dbReference>
<reference evidence="2 3" key="1">
    <citation type="journal article" date="2015" name="Genome Announc.">
        <title>Draft Genome Sequence of the Terrestrial Cyanobacterium Scytonema millei VB511283, Isolated from Eastern India.</title>
        <authorList>
            <person name="Sen D."/>
            <person name="Chandrababunaidu M.M."/>
            <person name="Singh D."/>
            <person name="Sanghi N."/>
            <person name="Ghorai A."/>
            <person name="Mishra G.P."/>
            <person name="Madduluri M."/>
            <person name="Adhikary S.P."/>
            <person name="Tripathy S."/>
        </authorList>
    </citation>
    <scope>NUCLEOTIDE SEQUENCE [LARGE SCALE GENOMIC DNA]</scope>
    <source>
        <strain evidence="2 3">VB511283</strain>
    </source>
</reference>
<feature type="domain" description="HTH OST-type" evidence="1">
    <location>
        <begin position="180"/>
        <end position="255"/>
    </location>
</feature>
<sequence>MQGELPFRATGLSVGLSVLIDADNANANLVEPLLKEIAKYGTANVKRIYGDWTRPQLSSWKDKLHKFVIQPIQQFSYTSGKNATDSALIIDAMDLLYTSNFDGFCIVSSDSDFTKLACRIRESGLFVYGFGEKKTPEPFQKACDKFTYTENLEELEEKEGQKSELSSTERKAQSSAKLKQNQKLVNFVKTAYDSITEEEGWASLGELGIQLNKLDSSFDSRNYGYKKLGGLIRAINIFEINTIPHEKNPAVKALYIKLKN</sequence>
<evidence type="ECO:0000259" key="1">
    <source>
        <dbReference type="PROSITE" id="PS51644"/>
    </source>
</evidence>
<evidence type="ECO:0000313" key="3">
    <source>
        <dbReference type="Proteomes" id="UP000031532"/>
    </source>
</evidence>
<dbReference type="InterPro" id="IPR021139">
    <property type="entry name" value="NYN"/>
</dbReference>
<dbReference type="Pfam" id="PF12872">
    <property type="entry name" value="OST-HTH"/>
    <property type="match status" value="1"/>
</dbReference>
<dbReference type="PANTHER" id="PTHR35811">
    <property type="entry name" value="SLR1870 PROTEIN"/>
    <property type="match status" value="1"/>
</dbReference>
<dbReference type="InterPro" id="IPR041966">
    <property type="entry name" value="LOTUS-like"/>
</dbReference>
<comment type="caution">
    <text evidence="2">The sequence shown here is derived from an EMBL/GenBank/DDBJ whole genome shotgun (WGS) entry which is preliminary data.</text>
</comment>
<organism evidence="2 3">
    <name type="scientific">Scytonema millei VB511283</name>
    <dbReference type="NCBI Taxonomy" id="1245923"/>
    <lineage>
        <taxon>Bacteria</taxon>
        <taxon>Bacillati</taxon>
        <taxon>Cyanobacteriota</taxon>
        <taxon>Cyanophyceae</taxon>
        <taxon>Nostocales</taxon>
        <taxon>Scytonemataceae</taxon>
        <taxon>Scytonema</taxon>
    </lineage>
</organism>
<name>A0A9X5I871_9CYAN</name>
<dbReference type="OrthoDB" id="427042at2"/>
<gene>
    <name evidence="2" type="ORF">QH73_0027595</name>
</gene>
<keyword evidence="3" id="KW-1185">Reference proteome</keyword>
<dbReference type="GO" id="GO:0004540">
    <property type="term" value="F:RNA nuclease activity"/>
    <property type="evidence" value="ECO:0007669"/>
    <property type="project" value="InterPro"/>
</dbReference>
<dbReference type="Gene3D" id="3.30.420.610">
    <property type="entry name" value="LOTUS domain-like"/>
    <property type="match status" value="1"/>
</dbReference>
<dbReference type="Proteomes" id="UP000031532">
    <property type="component" value="Unassembled WGS sequence"/>
</dbReference>
<dbReference type="AlphaFoldDB" id="A0A9X5I871"/>
<dbReference type="CDD" id="cd10146">
    <property type="entry name" value="LabA_like_C"/>
    <property type="match status" value="1"/>
</dbReference>
<dbReference type="CDD" id="cd11297">
    <property type="entry name" value="PIN_LabA-like_N_1"/>
    <property type="match status" value="1"/>
</dbReference>
<protein>
    <submittedName>
        <fullName evidence="2">NYN domain-containing protein</fullName>
    </submittedName>
</protein>
<dbReference type="Pfam" id="PF01936">
    <property type="entry name" value="NYN"/>
    <property type="match status" value="1"/>
</dbReference>
<dbReference type="EMBL" id="JTJC03000017">
    <property type="protein sequence ID" value="NHC38340.1"/>
    <property type="molecule type" value="Genomic_DNA"/>
</dbReference>
<accession>A0A9X5I871</accession>
<dbReference type="Gene3D" id="3.40.50.1010">
    <property type="entry name" value="5'-nuclease"/>
    <property type="match status" value="1"/>
</dbReference>
<dbReference type="InterPro" id="IPR025605">
    <property type="entry name" value="OST-HTH/LOTUS_dom"/>
</dbReference>
<dbReference type="PANTHER" id="PTHR35811:SF1">
    <property type="entry name" value="HTH OST-TYPE DOMAIN-CONTAINING PROTEIN"/>
    <property type="match status" value="1"/>
</dbReference>
<evidence type="ECO:0000313" key="2">
    <source>
        <dbReference type="EMBL" id="NHC38340.1"/>
    </source>
</evidence>
<proteinExistence type="predicted"/>